<organism evidence="1 2">
    <name type="scientific">Microthlaspi erraticum</name>
    <dbReference type="NCBI Taxonomy" id="1685480"/>
    <lineage>
        <taxon>Eukaryota</taxon>
        <taxon>Viridiplantae</taxon>
        <taxon>Streptophyta</taxon>
        <taxon>Embryophyta</taxon>
        <taxon>Tracheophyta</taxon>
        <taxon>Spermatophyta</taxon>
        <taxon>Magnoliopsida</taxon>
        <taxon>eudicotyledons</taxon>
        <taxon>Gunneridae</taxon>
        <taxon>Pentapetalae</taxon>
        <taxon>rosids</taxon>
        <taxon>malvids</taxon>
        <taxon>Brassicales</taxon>
        <taxon>Brassicaceae</taxon>
        <taxon>Coluteocarpeae</taxon>
        <taxon>Microthlaspi</taxon>
    </lineage>
</organism>
<dbReference type="Proteomes" id="UP000467841">
    <property type="component" value="Unassembled WGS sequence"/>
</dbReference>
<evidence type="ECO:0000313" key="2">
    <source>
        <dbReference type="Proteomes" id="UP000467841"/>
    </source>
</evidence>
<keyword evidence="2" id="KW-1185">Reference proteome</keyword>
<protein>
    <submittedName>
        <fullName evidence="1">Uncharacterized protein</fullName>
    </submittedName>
</protein>
<dbReference type="AlphaFoldDB" id="A0A6D2KMJ2"/>
<sequence>MNVSGQSRAEFGLGKCIKPESGAVLLLLTGSSSPEHQIDISEPGLRRFSPLDTVTKAISSAWEWLLALRKEQSANRGSYQSSICDGTSRTRVTTLSLLANMWNPLFFLRSWQPSLTIRKGRGIVNLYLQSDPSYNMFADAIAKSSVFEFTYSAPSV</sequence>
<reference evidence="1" key="1">
    <citation type="submission" date="2020-01" db="EMBL/GenBank/DDBJ databases">
        <authorList>
            <person name="Mishra B."/>
        </authorList>
    </citation>
    <scope>NUCLEOTIDE SEQUENCE [LARGE SCALE GENOMIC DNA]</scope>
</reference>
<accession>A0A6D2KMJ2</accession>
<evidence type="ECO:0000313" key="1">
    <source>
        <dbReference type="EMBL" id="CAA7048788.1"/>
    </source>
</evidence>
<gene>
    <name evidence="1" type="ORF">MERR_LOCUS36023</name>
</gene>
<comment type="caution">
    <text evidence="1">The sequence shown here is derived from an EMBL/GenBank/DDBJ whole genome shotgun (WGS) entry which is preliminary data.</text>
</comment>
<dbReference type="EMBL" id="CACVBM020001396">
    <property type="protein sequence ID" value="CAA7048788.1"/>
    <property type="molecule type" value="Genomic_DNA"/>
</dbReference>
<name>A0A6D2KMJ2_9BRAS</name>
<proteinExistence type="predicted"/>